<name>A0A448XK39_9PLAT</name>
<dbReference type="OrthoDB" id="16516at2759"/>
<evidence type="ECO:0000313" key="2">
    <source>
        <dbReference type="Proteomes" id="UP000784294"/>
    </source>
</evidence>
<organism evidence="1 2">
    <name type="scientific">Protopolystoma xenopodis</name>
    <dbReference type="NCBI Taxonomy" id="117903"/>
    <lineage>
        <taxon>Eukaryota</taxon>
        <taxon>Metazoa</taxon>
        <taxon>Spiralia</taxon>
        <taxon>Lophotrochozoa</taxon>
        <taxon>Platyhelminthes</taxon>
        <taxon>Monogenea</taxon>
        <taxon>Polyopisthocotylea</taxon>
        <taxon>Polystomatidea</taxon>
        <taxon>Polystomatidae</taxon>
        <taxon>Protopolystoma</taxon>
    </lineage>
</organism>
<proteinExistence type="predicted"/>
<keyword evidence="2" id="KW-1185">Reference proteome</keyword>
<dbReference type="Gene3D" id="2.130.10.10">
    <property type="entry name" value="YVTN repeat-like/Quinoprotein amine dehydrogenase"/>
    <property type="match status" value="1"/>
</dbReference>
<sequence length="107" mass="11600">MRHARHKVKPPFGHLALDARASARVYDLRGGSGLAPVPLSLDPCFVRFLHGFSDHQLLVASQSGCIQTVNQANPSGTGASGFTLKNSFGQLLISYDRLSTMDISQKY</sequence>
<dbReference type="AlphaFoldDB" id="A0A448XK39"/>
<comment type="caution">
    <text evidence="1">The sequence shown here is derived from an EMBL/GenBank/DDBJ whole genome shotgun (WGS) entry which is preliminary data.</text>
</comment>
<dbReference type="EMBL" id="CAAALY010258287">
    <property type="protein sequence ID" value="VEL38578.1"/>
    <property type="molecule type" value="Genomic_DNA"/>
</dbReference>
<accession>A0A448XK39</accession>
<protein>
    <submittedName>
        <fullName evidence="1">Uncharacterized protein</fullName>
    </submittedName>
</protein>
<dbReference type="InterPro" id="IPR015943">
    <property type="entry name" value="WD40/YVTN_repeat-like_dom_sf"/>
</dbReference>
<reference evidence="1" key="1">
    <citation type="submission" date="2018-11" db="EMBL/GenBank/DDBJ databases">
        <authorList>
            <consortium name="Pathogen Informatics"/>
        </authorList>
    </citation>
    <scope>NUCLEOTIDE SEQUENCE</scope>
</reference>
<evidence type="ECO:0000313" key="1">
    <source>
        <dbReference type="EMBL" id="VEL38578.1"/>
    </source>
</evidence>
<dbReference type="Proteomes" id="UP000784294">
    <property type="component" value="Unassembled WGS sequence"/>
</dbReference>
<gene>
    <name evidence="1" type="ORF">PXEA_LOCUS32018</name>
</gene>